<feature type="region of interest" description="Disordered" evidence="1">
    <location>
        <begin position="32"/>
        <end position="56"/>
    </location>
</feature>
<name>A0AAI9EFB3_9PEZI</name>
<evidence type="ECO:0000256" key="1">
    <source>
        <dbReference type="SAM" id="MobiDB-lite"/>
    </source>
</evidence>
<dbReference type="AlphaFoldDB" id="A0AAI9EFB3"/>
<dbReference type="Proteomes" id="UP001296104">
    <property type="component" value="Unassembled WGS sequence"/>
</dbReference>
<keyword evidence="3" id="KW-1185">Reference proteome</keyword>
<organism evidence="2 3">
    <name type="scientific">Lecanosticta acicola</name>
    <dbReference type="NCBI Taxonomy" id="111012"/>
    <lineage>
        <taxon>Eukaryota</taxon>
        <taxon>Fungi</taxon>
        <taxon>Dikarya</taxon>
        <taxon>Ascomycota</taxon>
        <taxon>Pezizomycotina</taxon>
        <taxon>Dothideomycetes</taxon>
        <taxon>Dothideomycetidae</taxon>
        <taxon>Mycosphaerellales</taxon>
        <taxon>Mycosphaerellaceae</taxon>
        <taxon>Lecanosticta</taxon>
    </lineage>
</organism>
<comment type="caution">
    <text evidence="2">The sequence shown here is derived from an EMBL/GenBank/DDBJ whole genome shotgun (WGS) entry which is preliminary data.</text>
</comment>
<proteinExistence type="predicted"/>
<reference evidence="2" key="1">
    <citation type="submission" date="2023-11" db="EMBL/GenBank/DDBJ databases">
        <authorList>
            <person name="Alioto T."/>
            <person name="Alioto T."/>
            <person name="Gomez Garrido J."/>
        </authorList>
    </citation>
    <scope>NUCLEOTIDE SEQUENCE</scope>
</reference>
<protein>
    <submittedName>
        <fullName evidence="2">Uncharacterized protein</fullName>
    </submittedName>
</protein>
<dbReference type="EMBL" id="CAVMBE010000100">
    <property type="protein sequence ID" value="CAK4034030.1"/>
    <property type="molecule type" value="Genomic_DNA"/>
</dbReference>
<evidence type="ECO:0000313" key="3">
    <source>
        <dbReference type="Proteomes" id="UP001296104"/>
    </source>
</evidence>
<evidence type="ECO:0000313" key="2">
    <source>
        <dbReference type="EMBL" id="CAK4034030.1"/>
    </source>
</evidence>
<accession>A0AAI9EFB3</accession>
<sequence>MASPLVNLPLEIRDLVTANIISQNQPLLHNTSCRRPSIPYNRTTSTSSTPSTQQPTLHSEYARLMRRAAFTPNTKTKALIYNCDFREMISFVKSLRSSEIAAANRCQSLMLNVMVFGLRGQSGQRLLEWVKLCEEMGLGLEYMVQWMQCDAVQLESLEGVLGRYQEGRKILAGLKAAVKTRR</sequence>
<gene>
    <name evidence="2" type="ORF">LECACI_7A009188</name>
</gene>
<feature type="compositionally biased region" description="Low complexity" evidence="1">
    <location>
        <begin position="43"/>
        <end position="56"/>
    </location>
</feature>